<dbReference type="EMBL" id="JAFFHA010000005">
    <property type="protein sequence ID" value="KAK4655504.1"/>
    <property type="molecule type" value="Genomic_DNA"/>
</dbReference>
<dbReference type="GeneID" id="87908495"/>
<gene>
    <name evidence="2" type="ORF">QC762_302955</name>
</gene>
<feature type="compositionally biased region" description="Basic and acidic residues" evidence="1">
    <location>
        <begin position="53"/>
        <end position="74"/>
    </location>
</feature>
<reference evidence="2 3" key="1">
    <citation type="journal article" date="2023" name="bioRxiv">
        <title>High-quality genome assemblies of four members of thePodospora anserinaspecies complex.</title>
        <authorList>
            <person name="Ament-Velasquez S.L."/>
            <person name="Vogan A.A."/>
            <person name="Wallerman O."/>
            <person name="Hartmann F."/>
            <person name="Gautier V."/>
            <person name="Silar P."/>
            <person name="Giraud T."/>
            <person name="Johannesson H."/>
        </authorList>
    </citation>
    <scope>NUCLEOTIDE SEQUENCE [LARGE SCALE GENOMIC DNA]</scope>
    <source>
        <strain evidence="2 3">CBS 415.72m</strain>
    </source>
</reference>
<accession>A0ABR0GIH6</accession>
<dbReference type="RefSeq" id="XP_062744479.1">
    <property type="nucleotide sequence ID" value="XM_062888588.1"/>
</dbReference>
<evidence type="ECO:0000256" key="1">
    <source>
        <dbReference type="SAM" id="MobiDB-lite"/>
    </source>
</evidence>
<name>A0ABR0GIH6_9PEZI</name>
<evidence type="ECO:0000313" key="2">
    <source>
        <dbReference type="EMBL" id="KAK4655504.1"/>
    </source>
</evidence>
<protein>
    <submittedName>
        <fullName evidence="2">Uncharacterized protein</fullName>
    </submittedName>
</protein>
<proteinExistence type="predicted"/>
<evidence type="ECO:0000313" key="3">
    <source>
        <dbReference type="Proteomes" id="UP001323405"/>
    </source>
</evidence>
<keyword evidence="3" id="KW-1185">Reference proteome</keyword>
<dbReference type="Proteomes" id="UP001323405">
    <property type="component" value="Unassembled WGS sequence"/>
</dbReference>
<comment type="caution">
    <text evidence="2">The sequence shown here is derived from an EMBL/GenBank/DDBJ whole genome shotgun (WGS) entry which is preliminary data.</text>
</comment>
<organism evidence="2 3">
    <name type="scientific">Podospora pseudocomata</name>
    <dbReference type="NCBI Taxonomy" id="2093779"/>
    <lineage>
        <taxon>Eukaryota</taxon>
        <taxon>Fungi</taxon>
        <taxon>Dikarya</taxon>
        <taxon>Ascomycota</taxon>
        <taxon>Pezizomycotina</taxon>
        <taxon>Sordariomycetes</taxon>
        <taxon>Sordariomycetidae</taxon>
        <taxon>Sordariales</taxon>
        <taxon>Podosporaceae</taxon>
        <taxon>Podospora</taxon>
    </lineage>
</organism>
<feature type="region of interest" description="Disordered" evidence="1">
    <location>
        <begin position="34"/>
        <end position="82"/>
    </location>
</feature>
<sequence>MSSRGKTVRDDQLCVLGPQRLRYPRWRGEEGLAAKRRGGVDGGVGMNPWTSSRETRASKVRSAERQVESPEAKKPLGQRGPETVRLEIGFDGRKNLTFMSGPVRSLSLEGLMA</sequence>